<protein>
    <recommendedName>
        <fullName evidence="1">F-box domain-containing protein</fullName>
    </recommendedName>
</protein>
<sequence length="421" mass="49475">MAYNRLKDTFMLLTTKLVIKQNKDSRPWADLPQEILESIMGHLCFNDQIRFRAVCKTWRLVHGIRPNTKFPWLFMDIDKDRHFYGFPFQRYCLYDPSSRKSYIVENKVKHKCRRNKSGYVHFDCLAARSGWLLLGYSCCEVIFLYNAFTQEIVDVNLYRQWGSSKYTFRYCPNRREFKMYAVDRVKAGAREHDSILISSWSTGERDWNGTQFRLTGIDSNEREKYTLECTKETLYCVFGNGTVGEFKNNKWTVLVGSKTIESRGFRGTYSSDNYNVGEYEGELFLVKGEYAHGIQKWHIFRLDCLNKTWIEEHGLGKRAFFCSDRSLSPWPFAVVLSGTERRQDLAGQIFCRCSYDSRIDNLFYHGCNKAPGITCHYNHQIQQRSNNAAGGCRWACLRPRKVIRDCWRCASRAFWIEPPTL</sequence>
<evidence type="ECO:0000259" key="1">
    <source>
        <dbReference type="PROSITE" id="PS50181"/>
    </source>
</evidence>
<evidence type="ECO:0000313" key="3">
    <source>
        <dbReference type="Proteomes" id="UP001187192"/>
    </source>
</evidence>
<dbReference type="Pfam" id="PF00646">
    <property type="entry name" value="F-box"/>
    <property type="match status" value="1"/>
</dbReference>
<organism evidence="2 3">
    <name type="scientific">Ficus carica</name>
    <name type="common">Common fig</name>
    <dbReference type="NCBI Taxonomy" id="3494"/>
    <lineage>
        <taxon>Eukaryota</taxon>
        <taxon>Viridiplantae</taxon>
        <taxon>Streptophyta</taxon>
        <taxon>Embryophyta</taxon>
        <taxon>Tracheophyta</taxon>
        <taxon>Spermatophyta</taxon>
        <taxon>Magnoliopsida</taxon>
        <taxon>eudicotyledons</taxon>
        <taxon>Gunneridae</taxon>
        <taxon>Pentapetalae</taxon>
        <taxon>rosids</taxon>
        <taxon>fabids</taxon>
        <taxon>Rosales</taxon>
        <taxon>Moraceae</taxon>
        <taxon>Ficeae</taxon>
        <taxon>Ficus</taxon>
    </lineage>
</organism>
<dbReference type="Gramene" id="FCD_00001171-RA">
    <property type="protein sequence ID" value="FCD_00001171-RA:cds"/>
    <property type="gene ID" value="FCD_00001171"/>
</dbReference>
<feature type="domain" description="F-box" evidence="1">
    <location>
        <begin position="25"/>
        <end position="73"/>
    </location>
</feature>
<evidence type="ECO:0000313" key="2">
    <source>
        <dbReference type="EMBL" id="GMN25074.1"/>
    </source>
</evidence>
<dbReference type="PROSITE" id="PS50181">
    <property type="entry name" value="FBOX"/>
    <property type="match status" value="1"/>
</dbReference>
<proteinExistence type="predicted"/>
<dbReference type="Proteomes" id="UP001187192">
    <property type="component" value="Unassembled WGS sequence"/>
</dbReference>
<dbReference type="SUPFAM" id="SSF81383">
    <property type="entry name" value="F-box domain"/>
    <property type="match status" value="1"/>
</dbReference>
<dbReference type="CDD" id="cd09917">
    <property type="entry name" value="F-box_SF"/>
    <property type="match status" value="1"/>
</dbReference>
<dbReference type="Pfam" id="PF03478">
    <property type="entry name" value="Beta-prop_KIB1-4"/>
    <property type="match status" value="1"/>
</dbReference>
<gene>
    <name evidence="2" type="ORF">TIFTF001_000811</name>
</gene>
<reference evidence="2" key="1">
    <citation type="submission" date="2023-07" db="EMBL/GenBank/DDBJ databases">
        <title>draft genome sequence of fig (Ficus carica).</title>
        <authorList>
            <person name="Takahashi T."/>
            <person name="Nishimura K."/>
        </authorList>
    </citation>
    <scope>NUCLEOTIDE SEQUENCE</scope>
</reference>
<keyword evidence="3" id="KW-1185">Reference proteome</keyword>
<dbReference type="Gene3D" id="1.20.1280.50">
    <property type="match status" value="1"/>
</dbReference>
<dbReference type="InterPro" id="IPR001810">
    <property type="entry name" value="F-box_dom"/>
</dbReference>
<comment type="caution">
    <text evidence="2">The sequence shown here is derived from an EMBL/GenBank/DDBJ whole genome shotgun (WGS) entry which is preliminary data.</text>
</comment>
<dbReference type="PANTHER" id="PTHR33110">
    <property type="entry name" value="F-BOX/KELCH-REPEAT PROTEIN-RELATED"/>
    <property type="match status" value="1"/>
</dbReference>
<dbReference type="InterPro" id="IPR005174">
    <property type="entry name" value="KIB1-4_b-propeller"/>
</dbReference>
<dbReference type="PANTHER" id="PTHR33110:SF71">
    <property type="entry name" value="F-BOX_KELCH-REPEAT PROTEIN"/>
    <property type="match status" value="1"/>
</dbReference>
<dbReference type="EMBL" id="BTGU01000001">
    <property type="protein sequence ID" value="GMN25074.1"/>
    <property type="molecule type" value="Genomic_DNA"/>
</dbReference>
<accession>A0AA88D2F3</accession>
<dbReference type="InterPro" id="IPR036047">
    <property type="entry name" value="F-box-like_dom_sf"/>
</dbReference>
<dbReference type="AlphaFoldDB" id="A0AA88D2F3"/>
<name>A0AA88D2F3_FICCA</name>